<dbReference type="Proteomes" id="UP001165740">
    <property type="component" value="Chromosome 10"/>
</dbReference>
<keyword evidence="5" id="KW-1185">Reference proteome</keyword>
<reference evidence="3" key="1">
    <citation type="submission" date="2020-05" db="UniProtKB">
        <authorList>
            <consortium name="EnsemblMetazoa"/>
        </authorList>
    </citation>
    <scope>IDENTIFICATION</scope>
    <source>
        <strain evidence="3">BB02</strain>
    </source>
</reference>
<dbReference type="InterPro" id="IPR002557">
    <property type="entry name" value="Chitin-bd_dom"/>
</dbReference>
<keyword evidence="1" id="KW-0732">Signal</keyword>
<sequence length="150" mass="16613">MTLIFGPVTFMSLLVICFGHYFVSDCYDKEDGTPVGVGCWGVAFCKAGKVVRKVCPPGTILGDGSTLCNITCVKPEPDSMPCDEKEICTGLPDRRYAYFDCKQFFYCQNGYFLAKWSCPADLVFDEDVQVCNWRHDVPPPCGTLTSKTSS</sequence>
<organism evidence="3 4">
    <name type="scientific">Biomphalaria glabrata</name>
    <name type="common">Bloodfluke planorb</name>
    <name type="synonym">Freshwater snail</name>
    <dbReference type="NCBI Taxonomy" id="6526"/>
    <lineage>
        <taxon>Eukaryota</taxon>
        <taxon>Metazoa</taxon>
        <taxon>Spiralia</taxon>
        <taxon>Lophotrochozoa</taxon>
        <taxon>Mollusca</taxon>
        <taxon>Gastropoda</taxon>
        <taxon>Heterobranchia</taxon>
        <taxon>Euthyneura</taxon>
        <taxon>Panpulmonata</taxon>
        <taxon>Hygrophila</taxon>
        <taxon>Lymnaeoidea</taxon>
        <taxon>Planorbidae</taxon>
        <taxon>Biomphalaria</taxon>
    </lineage>
</organism>
<evidence type="ECO:0000259" key="2">
    <source>
        <dbReference type="PROSITE" id="PS50940"/>
    </source>
</evidence>
<dbReference type="VEuPathDB" id="VectorBase:BGLB032342"/>
<dbReference type="GO" id="GO:0005576">
    <property type="term" value="C:extracellular region"/>
    <property type="evidence" value="ECO:0007669"/>
    <property type="project" value="InterPro"/>
</dbReference>
<reference evidence="6" key="2">
    <citation type="submission" date="2025-04" db="UniProtKB">
        <authorList>
            <consortium name="RefSeq"/>
        </authorList>
    </citation>
    <scope>IDENTIFICATION</scope>
</reference>
<evidence type="ECO:0000256" key="1">
    <source>
        <dbReference type="SAM" id="SignalP"/>
    </source>
</evidence>
<evidence type="ECO:0000313" key="6">
    <source>
        <dbReference type="RefSeq" id="XP_013090803.1"/>
    </source>
</evidence>
<evidence type="ECO:0000313" key="5">
    <source>
        <dbReference type="Proteomes" id="UP001165740"/>
    </source>
</evidence>
<dbReference type="SMART" id="SM00494">
    <property type="entry name" value="ChtBD2"/>
    <property type="match status" value="1"/>
</dbReference>
<dbReference type="InterPro" id="IPR036508">
    <property type="entry name" value="Chitin-bd_dom_sf"/>
</dbReference>
<dbReference type="SUPFAM" id="SSF57625">
    <property type="entry name" value="Invertebrate chitin-binding proteins"/>
    <property type="match status" value="1"/>
</dbReference>
<dbReference type="EnsemblMetazoa" id="BGLB032342-RA">
    <property type="protein sequence ID" value="BGLB032342-PA"/>
    <property type="gene ID" value="BGLB032342"/>
</dbReference>
<dbReference type="Gene3D" id="2.170.140.10">
    <property type="entry name" value="Chitin binding domain"/>
    <property type="match status" value="1"/>
</dbReference>
<gene>
    <name evidence="3" type="primary">106074566</name>
    <name evidence="6" type="synonym">LOC106074566</name>
</gene>
<dbReference type="Proteomes" id="UP000076420">
    <property type="component" value="Unassembled WGS sequence"/>
</dbReference>
<feature type="domain" description="Chitin-binding type-2" evidence="2">
    <location>
        <begin position="85"/>
        <end position="143"/>
    </location>
</feature>
<dbReference type="GO" id="GO:0008061">
    <property type="term" value="F:chitin binding"/>
    <property type="evidence" value="ECO:0007669"/>
    <property type="project" value="InterPro"/>
</dbReference>
<feature type="chain" id="PRO_5044573288" evidence="1">
    <location>
        <begin position="20"/>
        <end position="150"/>
    </location>
</feature>
<evidence type="ECO:0000313" key="3">
    <source>
        <dbReference type="EnsemblMetazoa" id="BGLB032342-PA"/>
    </source>
</evidence>
<dbReference type="OMA" id="RCEWPSK"/>
<protein>
    <submittedName>
        <fullName evidence="6">Uncharacterized protein LOC106074566</fullName>
    </submittedName>
</protein>
<dbReference type="RefSeq" id="XP_013090803.1">
    <property type="nucleotide sequence ID" value="XM_013235349.2"/>
</dbReference>
<dbReference type="VEuPathDB" id="VectorBase:BGLAX_036846"/>
<feature type="signal peptide" evidence="1">
    <location>
        <begin position="1"/>
        <end position="19"/>
    </location>
</feature>
<proteinExistence type="predicted"/>
<dbReference type="PROSITE" id="PS50940">
    <property type="entry name" value="CHIT_BIND_II"/>
    <property type="match status" value="1"/>
</dbReference>
<evidence type="ECO:0000313" key="4">
    <source>
        <dbReference type="Proteomes" id="UP000076420"/>
    </source>
</evidence>
<dbReference type="AlphaFoldDB" id="A0A2C9LL39"/>
<dbReference type="KEGG" id="bgt:106074566"/>
<dbReference type="Pfam" id="PF01607">
    <property type="entry name" value="CBM_14"/>
    <property type="match status" value="1"/>
</dbReference>
<name>A0A2C9LL39_BIOGL</name>
<dbReference type="OrthoDB" id="6020543at2759"/>
<accession>A0A2C9LL39</accession>
<dbReference type="GeneID" id="106074566"/>